<comment type="pathway">
    <text evidence="1">Carbohydrate acid metabolism.</text>
</comment>
<gene>
    <name evidence="10" type="ORF">ACFO8L_16385</name>
</gene>
<dbReference type="PANTHER" id="PTHR43442:SF3">
    <property type="entry name" value="GLUCONOKINASE-RELATED"/>
    <property type="match status" value="1"/>
</dbReference>
<evidence type="ECO:0000256" key="2">
    <source>
        <dbReference type="ARBA" id="ARBA00008420"/>
    </source>
</evidence>
<dbReference type="EMBL" id="JBHSFN010000009">
    <property type="protein sequence ID" value="MFC4587674.1"/>
    <property type="molecule type" value="Genomic_DNA"/>
</dbReference>
<evidence type="ECO:0000256" key="6">
    <source>
        <dbReference type="ARBA" id="ARBA00022777"/>
    </source>
</evidence>
<keyword evidence="5 9" id="KW-0547">Nucleotide-binding</keyword>
<sequence length="165" mass="17202">MGVTGSGKTTVGEALSRRLGVPFADADDFHSPASIAKMSAGVPLQDADRLPWLRSIGAWLAGHAATGAVASCSALKRAYRDVLRASAPSVAFVHLHGDQETVRARVAARPGHFMPASLVASQFQTLEPLEPGEHGVVLDLRRGVEELVEDYLAAAGARPATDPGA</sequence>
<name>A0ABV9EFU9_9ACTN</name>
<evidence type="ECO:0000313" key="10">
    <source>
        <dbReference type="EMBL" id="MFC4587674.1"/>
    </source>
</evidence>
<keyword evidence="4 9" id="KW-0808">Transferase</keyword>
<dbReference type="Proteomes" id="UP001595891">
    <property type="component" value="Unassembled WGS sequence"/>
</dbReference>
<keyword evidence="7 9" id="KW-0067">ATP-binding</keyword>
<dbReference type="Gene3D" id="3.40.50.300">
    <property type="entry name" value="P-loop containing nucleotide triphosphate hydrolases"/>
    <property type="match status" value="1"/>
</dbReference>
<evidence type="ECO:0000256" key="7">
    <source>
        <dbReference type="ARBA" id="ARBA00022840"/>
    </source>
</evidence>
<accession>A0ABV9EFU9</accession>
<dbReference type="InterPro" id="IPR031322">
    <property type="entry name" value="Shikimate/glucono_kinase"/>
</dbReference>
<comment type="caution">
    <text evidence="10">The sequence shown here is derived from an EMBL/GenBank/DDBJ whole genome shotgun (WGS) entry which is preliminary data.</text>
</comment>
<evidence type="ECO:0000256" key="5">
    <source>
        <dbReference type="ARBA" id="ARBA00022741"/>
    </source>
</evidence>
<evidence type="ECO:0000256" key="3">
    <source>
        <dbReference type="ARBA" id="ARBA00012054"/>
    </source>
</evidence>
<evidence type="ECO:0000313" key="11">
    <source>
        <dbReference type="Proteomes" id="UP001595891"/>
    </source>
</evidence>
<organism evidence="10 11">
    <name type="scientific">Sphaerisporangium corydalis</name>
    <dbReference type="NCBI Taxonomy" id="1441875"/>
    <lineage>
        <taxon>Bacteria</taxon>
        <taxon>Bacillati</taxon>
        <taxon>Actinomycetota</taxon>
        <taxon>Actinomycetes</taxon>
        <taxon>Streptosporangiales</taxon>
        <taxon>Streptosporangiaceae</taxon>
        <taxon>Sphaerisporangium</taxon>
    </lineage>
</organism>
<dbReference type="PANTHER" id="PTHR43442">
    <property type="entry name" value="GLUCONOKINASE-RELATED"/>
    <property type="match status" value="1"/>
</dbReference>
<dbReference type="Pfam" id="PF01202">
    <property type="entry name" value="SKI"/>
    <property type="match status" value="1"/>
</dbReference>
<dbReference type="RefSeq" id="WP_380706900.1">
    <property type="nucleotide sequence ID" value="NZ_JBHSFN010000009.1"/>
</dbReference>
<dbReference type="CDD" id="cd02021">
    <property type="entry name" value="GntK"/>
    <property type="match status" value="1"/>
</dbReference>
<reference evidence="11" key="1">
    <citation type="journal article" date="2019" name="Int. J. Syst. Evol. Microbiol.">
        <title>The Global Catalogue of Microorganisms (GCM) 10K type strain sequencing project: providing services to taxonomists for standard genome sequencing and annotation.</title>
        <authorList>
            <consortium name="The Broad Institute Genomics Platform"/>
            <consortium name="The Broad Institute Genome Sequencing Center for Infectious Disease"/>
            <person name="Wu L."/>
            <person name="Ma J."/>
        </authorList>
    </citation>
    <scope>NUCLEOTIDE SEQUENCE [LARGE SCALE GENOMIC DNA]</scope>
    <source>
        <strain evidence="11">CCUG 49560</strain>
    </source>
</reference>
<dbReference type="EC" id="2.7.1.12" evidence="3 9"/>
<evidence type="ECO:0000256" key="9">
    <source>
        <dbReference type="RuleBase" id="RU363066"/>
    </source>
</evidence>
<evidence type="ECO:0000256" key="4">
    <source>
        <dbReference type="ARBA" id="ARBA00022679"/>
    </source>
</evidence>
<dbReference type="InterPro" id="IPR027417">
    <property type="entry name" value="P-loop_NTPase"/>
</dbReference>
<comment type="similarity">
    <text evidence="2 9">Belongs to the gluconokinase GntK/GntV family.</text>
</comment>
<keyword evidence="6 9" id="KW-0418">Kinase</keyword>
<dbReference type="SUPFAM" id="SSF52540">
    <property type="entry name" value="P-loop containing nucleoside triphosphate hydrolases"/>
    <property type="match status" value="1"/>
</dbReference>
<evidence type="ECO:0000256" key="1">
    <source>
        <dbReference type="ARBA" id="ARBA00004761"/>
    </source>
</evidence>
<dbReference type="InterPro" id="IPR006001">
    <property type="entry name" value="Therm_gnt_kin"/>
</dbReference>
<proteinExistence type="inferred from homology"/>
<dbReference type="NCBIfam" id="TIGR01313">
    <property type="entry name" value="therm_gnt_kin"/>
    <property type="match status" value="1"/>
</dbReference>
<keyword evidence="11" id="KW-1185">Reference proteome</keyword>
<protein>
    <recommendedName>
        <fullName evidence="3 9">Gluconokinase</fullName>
        <ecNumber evidence="3 9">2.7.1.12</ecNumber>
    </recommendedName>
</protein>
<comment type="catalytic activity">
    <reaction evidence="8 9">
        <text>D-gluconate + ATP = 6-phospho-D-gluconate + ADP + H(+)</text>
        <dbReference type="Rhea" id="RHEA:19433"/>
        <dbReference type="ChEBI" id="CHEBI:15378"/>
        <dbReference type="ChEBI" id="CHEBI:18391"/>
        <dbReference type="ChEBI" id="CHEBI:30616"/>
        <dbReference type="ChEBI" id="CHEBI:58759"/>
        <dbReference type="ChEBI" id="CHEBI:456216"/>
        <dbReference type="EC" id="2.7.1.12"/>
    </reaction>
</comment>
<evidence type="ECO:0000256" key="8">
    <source>
        <dbReference type="ARBA" id="ARBA00048090"/>
    </source>
</evidence>